<feature type="domain" description="Aminoglycoside phosphotransferase" evidence="1">
    <location>
        <begin position="40"/>
        <end position="267"/>
    </location>
</feature>
<evidence type="ECO:0000313" key="3">
    <source>
        <dbReference type="Proteomes" id="UP001168338"/>
    </source>
</evidence>
<dbReference type="EMBL" id="VCYH01000018">
    <property type="protein sequence ID" value="MDN7026221.1"/>
    <property type="molecule type" value="Genomic_DNA"/>
</dbReference>
<dbReference type="Pfam" id="PF01636">
    <property type="entry name" value="APH"/>
    <property type="match status" value="1"/>
</dbReference>
<accession>A0ABT8MEA4</accession>
<dbReference type="Proteomes" id="UP001168338">
    <property type="component" value="Unassembled WGS sequence"/>
</dbReference>
<dbReference type="SUPFAM" id="SSF56112">
    <property type="entry name" value="Protein kinase-like (PK-like)"/>
    <property type="match status" value="1"/>
</dbReference>
<dbReference type="PANTHER" id="PTHR41283">
    <property type="entry name" value="AMINOGLYCOSIDE PHOSPHOTRANSFERASE"/>
    <property type="match status" value="1"/>
</dbReference>
<reference evidence="2" key="1">
    <citation type="submission" date="2019-05" db="EMBL/GenBank/DDBJ databases">
        <title>Methanoculleus sp. FWC-SCC1, a methanogenic archaeon isolated from deep marine cold seep.</title>
        <authorList>
            <person name="Chen Y.-W."/>
            <person name="Chen S.-C."/>
            <person name="Teng N.-H."/>
            <person name="Lai M.-C."/>
        </authorList>
    </citation>
    <scope>NUCLEOTIDE SEQUENCE</scope>
    <source>
        <strain evidence="2">FWC-SCC1</strain>
    </source>
</reference>
<keyword evidence="3" id="KW-1185">Reference proteome</keyword>
<dbReference type="InterPro" id="IPR011009">
    <property type="entry name" value="Kinase-like_dom_sf"/>
</dbReference>
<dbReference type="InterPro" id="IPR002575">
    <property type="entry name" value="Aminoglycoside_PTrfase"/>
</dbReference>
<dbReference type="Gene3D" id="3.90.1200.10">
    <property type="match status" value="1"/>
</dbReference>
<evidence type="ECO:0000313" key="2">
    <source>
        <dbReference type="EMBL" id="MDN7026221.1"/>
    </source>
</evidence>
<comment type="caution">
    <text evidence="2">The sequence shown here is derived from an EMBL/GenBank/DDBJ whole genome shotgun (WGS) entry which is preliminary data.</text>
</comment>
<evidence type="ECO:0000259" key="1">
    <source>
        <dbReference type="Pfam" id="PF01636"/>
    </source>
</evidence>
<name>A0ABT8MEA4_9EURY</name>
<gene>
    <name evidence="2" type="ORF">FGU65_15270</name>
</gene>
<proteinExistence type="predicted"/>
<protein>
    <submittedName>
        <fullName evidence="2">Aminoglycoside phosphotransferase family protein</fullName>
    </submittedName>
</protein>
<organism evidence="2 3">
    <name type="scientific">Methanoculleus frigidifontis</name>
    <dbReference type="NCBI Taxonomy" id="2584085"/>
    <lineage>
        <taxon>Archaea</taxon>
        <taxon>Methanobacteriati</taxon>
        <taxon>Methanobacteriota</taxon>
        <taxon>Stenosarchaea group</taxon>
        <taxon>Methanomicrobia</taxon>
        <taxon>Methanomicrobiales</taxon>
        <taxon>Methanomicrobiaceae</taxon>
        <taxon>Methanoculleus</taxon>
    </lineage>
</organism>
<dbReference type="PANTHER" id="PTHR41283:SF1">
    <property type="entry name" value="AMINOGLYCOSIDE PHOSPHOTRANSFERASE DOMAIN-CONTAINING PROTEIN"/>
    <property type="match status" value="1"/>
</dbReference>
<sequence length="341" mass="39248">MHRRGLCYCRLPRYPTTEKAMEPFERIRKEVHEITGFLHAEEIREGYSDERKYVLGLQGGERLLLRITKPADEAIVRRKQAEFDVIRDLGHYSDKIPEAEYFGVSKENRLCFMILRFIEGTAAEKCLPDLPGDVQYAIGVAAGEELKKMHAMKAPAWYPGWYETKTQKHAYYLRSLAECGAKPEGVDLDAIQTYVESGMDLMKNVEAAFQHDDYHPGNIIVRDGSLSGVIDFNRYDWGDPIHDFYKTAFFSRNVSIPFSVGQIDGYTGGNVPNDFWKKYSLYVAMGVVADTVWSHRYAIRTGAAGEVERSQKTVQTIWRDHDGFDSDVPLWYHEFRESRDE</sequence>